<organism evidence="2 3">
    <name type="scientific">Actinophytocola oryzae</name>
    <dbReference type="NCBI Taxonomy" id="502181"/>
    <lineage>
        <taxon>Bacteria</taxon>
        <taxon>Bacillati</taxon>
        <taxon>Actinomycetota</taxon>
        <taxon>Actinomycetes</taxon>
        <taxon>Pseudonocardiales</taxon>
        <taxon>Pseudonocardiaceae</taxon>
    </lineage>
</organism>
<gene>
    <name evidence="2" type="ORF">CLV71_101461</name>
</gene>
<dbReference type="PROSITE" id="PS50075">
    <property type="entry name" value="CARRIER"/>
    <property type="match status" value="1"/>
</dbReference>
<evidence type="ECO:0000259" key="1">
    <source>
        <dbReference type="PROSITE" id="PS50075"/>
    </source>
</evidence>
<feature type="domain" description="Carrier" evidence="1">
    <location>
        <begin position="2"/>
        <end position="76"/>
    </location>
</feature>
<reference evidence="2 3" key="1">
    <citation type="submission" date="2019-03" db="EMBL/GenBank/DDBJ databases">
        <title>Genomic Encyclopedia of Archaeal and Bacterial Type Strains, Phase II (KMG-II): from individual species to whole genera.</title>
        <authorList>
            <person name="Goeker M."/>
        </authorList>
    </citation>
    <scope>NUCLEOTIDE SEQUENCE [LARGE SCALE GENOMIC DNA]</scope>
    <source>
        <strain evidence="2 3">DSM 45499</strain>
    </source>
</reference>
<dbReference type="InterPro" id="IPR009081">
    <property type="entry name" value="PP-bd_ACP"/>
</dbReference>
<name>A0A4R7W4E7_9PSEU</name>
<dbReference type="Gene3D" id="1.10.1200.10">
    <property type="entry name" value="ACP-like"/>
    <property type="match status" value="1"/>
</dbReference>
<dbReference type="Proteomes" id="UP000294927">
    <property type="component" value="Unassembled WGS sequence"/>
</dbReference>
<dbReference type="EMBL" id="SOCP01000001">
    <property type="protein sequence ID" value="TDV57590.1"/>
    <property type="molecule type" value="Genomic_DNA"/>
</dbReference>
<evidence type="ECO:0000313" key="3">
    <source>
        <dbReference type="Proteomes" id="UP000294927"/>
    </source>
</evidence>
<dbReference type="InterPro" id="IPR036736">
    <property type="entry name" value="ACP-like_sf"/>
</dbReference>
<dbReference type="RefSeq" id="WP_133900836.1">
    <property type="nucleotide sequence ID" value="NZ_SOCP01000001.1"/>
</dbReference>
<dbReference type="SUPFAM" id="SSF47336">
    <property type="entry name" value="ACP-like"/>
    <property type="match status" value="1"/>
</dbReference>
<proteinExistence type="predicted"/>
<dbReference type="Pfam" id="PF00550">
    <property type="entry name" value="PP-binding"/>
    <property type="match status" value="1"/>
</dbReference>
<protein>
    <submittedName>
        <fullName evidence="2">Acyl carrier protein</fullName>
    </submittedName>
</protein>
<comment type="caution">
    <text evidence="2">The sequence shown here is derived from an EMBL/GenBank/DDBJ whole genome shotgun (WGS) entry which is preliminary data.</text>
</comment>
<dbReference type="OrthoDB" id="3192863at2"/>
<evidence type="ECO:0000313" key="2">
    <source>
        <dbReference type="EMBL" id="TDV57590.1"/>
    </source>
</evidence>
<keyword evidence="3" id="KW-1185">Reference proteome</keyword>
<dbReference type="AlphaFoldDB" id="A0A4R7W4E7"/>
<accession>A0A4R7W4E7</accession>
<sequence>MSDMYDRLVDLLVTRFEVDRAEIKPGITFEDLDMDSLFMVELLLVVQTEIGVSIEEDTASPRDTIERAAELISQQMAEAKAS</sequence>